<evidence type="ECO:0000256" key="2">
    <source>
        <dbReference type="ARBA" id="ARBA00010790"/>
    </source>
</evidence>
<keyword evidence="4 5" id="KW-0274">FAD</keyword>
<evidence type="ECO:0000313" key="10">
    <source>
        <dbReference type="Proteomes" id="UP000052023"/>
    </source>
</evidence>
<dbReference type="GO" id="GO:0050660">
    <property type="term" value="F:flavin adenine dinucleotide binding"/>
    <property type="evidence" value="ECO:0007669"/>
    <property type="project" value="InterPro"/>
</dbReference>
<evidence type="ECO:0000256" key="5">
    <source>
        <dbReference type="PIRSR" id="PIRSR000137-2"/>
    </source>
</evidence>
<dbReference type="InterPro" id="IPR012132">
    <property type="entry name" value="GMC_OxRdtase"/>
</dbReference>
<keyword evidence="3 6" id="KW-0285">Flavoprotein</keyword>
<dbReference type="Pfam" id="PF00732">
    <property type="entry name" value="GMC_oxred_N"/>
    <property type="match status" value="1"/>
</dbReference>
<dbReference type="PANTHER" id="PTHR11552">
    <property type="entry name" value="GLUCOSE-METHANOL-CHOLINE GMC OXIDOREDUCTASE"/>
    <property type="match status" value="1"/>
</dbReference>
<comment type="similarity">
    <text evidence="2 6">Belongs to the GMC oxidoreductase family.</text>
</comment>
<dbReference type="PROSITE" id="PS00623">
    <property type="entry name" value="GMC_OXRED_1"/>
    <property type="match status" value="1"/>
</dbReference>
<dbReference type="Gene3D" id="3.30.560.10">
    <property type="entry name" value="Glucose Oxidase, domain 3"/>
    <property type="match status" value="1"/>
</dbReference>
<dbReference type="PANTHER" id="PTHR11552:SF147">
    <property type="entry name" value="CHOLINE DEHYDROGENASE, MITOCHONDRIAL"/>
    <property type="match status" value="1"/>
</dbReference>
<comment type="caution">
    <text evidence="9">The sequence shown here is derived from an EMBL/GenBank/DDBJ whole genome shotgun (WGS) entry which is preliminary data.</text>
</comment>
<dbReference type="Pfam" id="PF05199">
    <property type="entry name" value="GMC_oxred_C"/>
    <property type="match status" value="1"/>
</dbReference>
<dbReference type="EMBL" id="LLYA01000002">
    <property type="protein sequence ID" value="KRR30045.1"/>
    <property type="molecule type" value="Genomic_DNA"/>
</dbReference>
<dbReference type="AlphaFoldDB" id="A0A0R3NII1"/>
<evidence type="ECO:0000313" key="9">
    <source>
        <dbReference type="EMBL" id="KRR30045.1"/>
    </source>
</evidence>
<protein>
    <submittedName>
        <fullName evidence="9">Glucose-methanol-choline oxidoreductase</fullName>
    </submittedName>
</protein>
<evidence type="ECO:0000259" key="8">
    <source>
        <dbReference type="PROSITE" id="PS00624"/>
    </source>
</evidence>
<dbReference type="PIRSF" id="PIRSF000137">
    <property type="entry name" value="Alcohol_oxidase"/>
    <property type="match status" value="1"/>
</dbReference>
<dbReference type="InterPro" id="IPR036188">
    <property type="entry name" value="FAD/NAD-bd_sf"/>
</dbReference>
<feature type="domain" description="Glucose-methanol-choline oxidoreductase N-terminal" evidence="8">
    <location>
        <begin position="257"/>
        <end position="271"/>
    </location>
</feature>
<evidence type="ECO:0000256" key="3">
    <source>
        <dbReference type="ARBA" id="ARBA00022630"/>
    </source>
</evidence>
<accession>A0A0R3NII1</accession>
<dbReference type="SUPFAM" id="SSF51905">
    <property type="entry name" value="FAD/NAD(P)-binding domain"/>
    <property type="match status" value="1"/>
</dbReference>
<reference evidence="9 10" key="1">
    <citation type="submission" date="2014-03" db="EMBL/GenBank/DDBJ databases">
        <title>Bradyrhizobium valentinum sp. nov., isolated from effective nodules of Lupinus mariae-josephae, a lupine endemic of basic-lime soils in Eastern Spain.</title>
        <authorList>
            <person name="Duran D."/>
            <person name="Rey L."/>
            <person name="Navarro A."/>
            <person name="Busquets A."/>
            <person name="Imperial J."/>
            <person name="Ruiz-Argueso T."/>
        </authorList>
    </citation>
    <scope>NUCLEOTIDE SEQUENCE [LARGE SCALE GENOMIC DNA]</scope>
    <source>
        <strain evidence="9 10">Ro19</strain>
    </source>
</reference>
<dbReference type="Proteomes" id="UP000052023">
    <property type="component" value="Unassembled WGS sequence"/>
</dbReference>
<proteinExistence type="inferred from homology"/>
<comment type="cofactor">
    <cofactor evidence="1 5">
        <name>FAD</name>
        <dbReference type="ChEBI" id="CHEBI:57692"/>
    </cofactor>
</comment>
<evidence type="ECO:0000256" key="4">
    <source>
        <dbReference type="ARBA" id="ARBA00022827"/>
    </source>
</evidence>
<dbReference type="PROSITE" id="PS00624">
    <property type="entry name" value="GMC_OXRED_2"/>
    <property type="match status" value="1"/>
</dbReference>
<dbReference type="InterPro" id="IPR000172">
    <property type="entry name" value="GMC_OxRdtase_N"/>
</dbReference>
<dbReference type="GO" id="GO:0016614">
    <property type="term" value="F:oxidoreductase activity, acting on CH-OH group of donors"/>
    <property type="evidence" value="ECO:0007669"/>
    <property type="project" value="InterPro"/>
</dbReference>
<feature type="binding site" evidence="5">
    <location>
        <begin position="94"/>
        <end position="97"/>
    </location>
    <ligand>
        <name>FAD</name>
        <dbReference type="ChEBI" id="CHEBI:57692"/>
    </ligand>
</feature>
<dbReference type="OrthoDB" id="9785276at2"/>
<evidence type="ECO:0000259" key="7">
    <source>
        <dbReference type="PROSITE" id="PS00623"/>
    </source>
</evidence>
<dbReference type="SUPFAM" id="SSF54373">
    <property type="entry name" value="FAD-linked reductases, C-terminal domain"/>
    <property type="match status" value="1"/>
</dbReference>
<feature type="domain" description="Glucose-methanol-choline oxidoreductase N-terminal" evidence="7">
    <location>
        <begin position="84"/>
        <end position="107"/>
    </location>
</feature>
<evidence type="ECO:0000256" key="6">
    <source>
        <dbReference type="RuleBase" id="RU003968"/>
    </source>
</evidence>
<dbReference type="Gene3D" id="3.50.50.60">
    <property type="entry name" value="FAD/NAD(P)-binding domain"/>
    <property type="match status" value="1"/>
</dbReference>
<organism evidence="9 10">
    <name type="scientific">Bradyrhizobium retamae</name>
    <dbReference type="NCBI Taxonomy" id="1300035"/>
    <lineage>
        <taxon>Bacteria</taxon>
        <taxon>Pseudomonadati</taxon>
        <taxon>Pseudomonadota</taxon>
        <taxon>Alphaproteobacteria</taxon>
        <taxon>Hyphomicrobiales</taxon>
        <taxon>Nitrobacteraceae</taxon>
        <taxon>Bradyrhizobium</taxon>
    </lineage>
</organism>
<dbReference type="InterPro" id="IPR007867">
    <property type="entry name" value="GMC_OxRtase_C"/>
</dbReference>
<keyword evidence="10" id="KW-1185">Reference proteome</keyword>
<gene>
    <name evidence="9" type="ORF">CQ13_14745</name>
</gene>
<name>A0A0R3NII1_9BRAD</name>
<sequence>MGVTDIFDFVVVGGGSGGCTVAGRLSEDPKTSVALLDAGGRNDNWVVTTPFALVLMVAGPVNNWAFSTVPQKGLNGRIGYQPRGKGLGGSSAINAMVYIRGHRADYDHWASLGNTGWSFADVLPYFKRAEDNADFDGEYHGKGGPLAVNKSRTGNPVQQIFLKAAQEAQFRLREDFNADEHEGLGIYQLTQRNGERCSAARAYIHPHMENRANLRVETHAHATRILFEGKRAIGVEYRQGKELKQIRARREVILSAGTFQTPHVLMLSGIGDSTELAKHGIATMHHLPGVGQNLQDHPDFVFGYMSDYPHFNGISLKALPRLLRAIRQYRRERTGPMTSNFAECGGFLRTRPDLDIPDIQLHFGMAMADDHGRKRHRGTGFSCHVCLLRPKSRGSVSLLGADPFAPPLIDPNFFGDADDLEAMVAGFKTTRRLMETPALRALQKKEMFTEGVHSDDDIRDVLRARVDTVYHPVGTAKMGVNDPMAVVDPKLKVYGVGGLRVVDASIMPTLIGGNTNAPTIMIGEKAADMIRAEMQAG</sequence>
<evidence type="ECO:0000256" key="1">
    <source>
        <dbReference type="ARBA" id="ARBA00001974"/>
    </source>
</evidence>